<evidence type="ECO:0000313" key="2">
    <source>
        <dbReference type="Proteomes" id="UP000186559"/>
    </source>
</evidence>
<accession>A0A1U7DDZ9</accession>
<dbReference type="Proteomes" id="UP000186559">
    <property type="component" value="Plasmid pTPRO6"/>
</dbReference>
<evidence type="ECO:0000313" key="1">
    <source>
        <dbReference type="EMBL" id="APX26290.1"/>
    </source>
</evidence>
<organism evidence="1 2">
    <name type="scientific">Salipiger profundus</name>
    <dbReference type="NCBI Taxonomy" id="1229727"/>
    <lineage>
        <taxon>Bacteria</taxon>
        <taxon>Pseudomonadati</taxon>
        <taxon>Pseudomonadota</taxon>
        <taxon>Alphaproteobacteria</taxon>
        <taxon>Rhodobacterales</taxon>
        <taxon>Roseobacteraceae</taxon>
        <taxon>Salipiger</taxon>
    </lineage>
</organism>
<protein>
    <submittedName>
        <fullName evidence="1">Uncharacterized protein</fullName>
    </submittedName>
</protein>
<keyword evidence="2" id="KW-1185">Reference proteome</keyword>
<proteinExistence type="predicted"/>
<sequence length="42" mass="4645">MGRSGPANGRVFGLGHLVLPRSAASYRRFTYALKKIVARQEI</sequence>
<dbReference type="AlphaFoldDB" id="A0A1U7DDZ9"/>
<dbReference type="KEGG" id="tpro:Ga0080559_TMP5190"/>
<gene>
    <name evidence="1" type="ORF">Ga0080559_TMP5190</name>
</gene>
<dbReference type="EMBL" id="CP014802">
    <property type="protein sequence ID" value="APX26290.1"/>
    <property type="molecule type" value="Genomic_DNA"/>
</dbReference>
<keyword evidence="1" id="KW-0614">Plasmid</keyword>
<geneLocation type="plasmid" evidence="2">
    <name>ptpro6</name>
</geneLocation>
<reference evidence="1 2" key="1">
    <citation type="submission" date="2016-03" db="EMBL/GenBank/DDBJ databases">
        <title>Deep-sea bacteria in the southern Pacific.</title>
        <authorList>
            <person name="Tang K."/>
        </authorList>
    </citation>
    <scope>NUCLEOTIDE SEQUENCE [LARGE SCALE GENOMIC DNA]</scope>
    <source>
        <strain evidence="1 2">JLT2016</strain>
        <plasmid evidence="2">Plasmid ptpro6</plasmid>
    </source>
</reference>
<name>A0A1U7DDZ9_9RHOB</name>